<keyword evidence="2" id="KW-1185">Reference proteome</keyword>
<dbReference type="EMBL" id="JAUTXU010000020">
    <property type="protein sequence ID" value="KAK3720834.1"/>
    <property type="molecule type" value="Genomic_DNA"/>
</dbReference>
<name>A0ACC3NPK5_9PEZI</name>
<evidence type="ECO:0000313" key="2">
    <source>
        <dbReference type="Proteomes" id="UP001281147"/>
    </source>
</evidence>
<gene>
    <name evidence="1" type="ORF">LTR37_003497</name>
</gene>
<protein>
    <submittedName>
        <fullName evidence="1">Uncharacterized protein</fullName>
    </submittedName>
</protein>
<comment type="caution">
    <text evidence="1">The sequence shown here is derived from an EMBL/GenBank/DDBJ whole genome shotgun (WGS) entry which is preliminary data.</text>
</comment>
<reference evidence="1" key="1">
    <citation type="submission" date="2023-07" db="EMBL/GenBank/DDBJ databases">
        <title>Black Yeasts Isolated from many extreme environments.</title>
        <authorList>
            <person name="Coleine C."/>
            <person name="Stajich J.E."/>
            <person name="Selbmann L."/>
        </authorList>
    </citation>
    <scope>NUCLEOTIDE SEQUENCE</scope>
    <source>
        <strain evidence="1">CCFEE 5714</strain>
    </source>
</reference>
<dbReference type="Proteomes" id="UP001281147">
    <property type="component" value="Unassembled WGS sequence"/>
</dbReference>
<sequence length="243" mass="27284">MVQRVDDRWLWLGFGVTIICAIKGIRYAISDIVDLTVIDPHPDEPKPKKHEEQPEDSESTDTNIANAAISVIIERFSKQDPNAYQNIVRDLRSKNERTREQAKMAISFLHDRPLPPNLERQRLPYSPPGYASDSLVVTLPARRRGRLTSDSLANHTGPEGTAMGQDPSFEDLAEEAEAETDIVAEREVVPSEENPVAGWTNVPRERPVAGEDEAERRRNRREAMVLHEGEGGVLESDIVRPAH</sequence>
<organism evidence="1 2">
    <name type="scientific">Vermiconidia calcicola</name>
    <dbReference type="NCBI Taxonomy" id="1690605"/>
    <lineage>
        <taxon>Eukaryota</taxon>
        <taxon>Fungi</taxon>
        <taxon>Dikarya</taxon>
        <taxon>Ascomycota</taxon>
        <taxon>Pezizomycotina</taxon>
        <taxon>Dothideomycetes</taxon>
        <taxon>Dothideomycetidae</taxon>
        <taxon>Mycosphaerellales</taxon>
        <taxon>Extremaceae</taxon>
        <taxon>Vermiconidia</taxon>
    </lineage>
</organism>
<accession>A0ACC3NPK5</accession>
<proteinExistence type="predicted"/>
<evidence type="ECO:0000313" key="1">
    <source>
        <dbReference type="EMBL" id="KAK3720834.1"/>
    </source>
</evidence>